<dbReference type="GO" id="GO:0030414">
    <property type="term" value="F:peptidase inhibitor activity"/>
    <property type="evidence" value="ECO:0007669"/>
    <property type="project" value="UniProtKB-KW"/>
</dbReference>
<dbReference type="InterPro" id="IPR050514">
    <property type="entry name" value="WAP_four-disulfide_core"/>
</dbReference>
<protein>
    <recommendedName>
        <fullName evidence="2">WAP domain-containing protein</fullName>
    </recommendedName>
</protein>
<dbReference type="SUPFAM" id="SSF57256">
    <property type="entry name" value="Elafin-like"/>
    <property type="match status" value="1"/>
</dbReference>
<keyword evidence="1" id="KW-0646">Protease inhibitor</keyword>
<dbReference type="PANTHER" id="PTHR19441:SF97">
    <property type="entry name" value="WAP FOUR-DISULFIDE CORE DOMAIN PROTEIN 3"/>
    <property type="match status" value="1"/>
</dbReference>
<dbReference type="InterPro" id="IPR036645">
    <property type="entry name" value="Elafin-like_sf"/>
</dbReference>
<dbReference type="Pfam" id="PF00095">
    <property type="entry name" value="WAP"/>
    <property type="match status" value="1"/>
</dbReference>
<evidence type="ECO:0000259" key="2">
    <source>
        <dbReference type="PROSITE" id="PS51390"/>
    </source>
</evidence>
<accession>A0A8D1AVH6</accession>
<dbReference type="PROSITE" id="PS51390">
    <property type="entry name" value="WAP"/>
    <property type="match status" value="1"/>
</dbReference>
<evidence type="ECO:0000313" key="3">
    <source>
        <dbReference type="Ensembl" id="ENSSSCP00035036841.1"/>
    </source>
</evidence>
<proteinExistence type="predicted"/>
<dbReference type="GO" id="GO:0005576">
    <property type="term" value="C:extracellular region"/>
    <property type="evidence" value="ECO:0007669"/>
    <property type="project" value="InterPro"/>
</dbReference>
<dbReference type="Gene3D" id="4.10.75.10">
    <property type="entry name" value="Elafin-like"/>
    <property type="match status" value="1"/>
</dbReference>
<dbReference type="InterPro" id="IPR008197">
    <property type="entry name" value="WAP_dom"/>
</dbReference>
<feature type="domain" description="WAP" evidence="2">
    <location>
        <begin position="13"/>
        <end position="56"/>
    </location>
</feature>
<dbReference type="AlphaFoldDB" id="A0A8D1AVH6"/>
<evidence type="ECO:0000313" key="4">
    <source>
        <dbReference type="Proteomes" id="UP000694720"/>
    </source>
</evidence>
<evidence type="ECO:0000256" key="1">
    <source>
        <dbReference type="ARBA" id="ARBA00022690"/>
    </source>
</evidence>
<reference evidence="3" key="1">
    <citation type="submission" date="2025-08" db="UniProtKB">
        <authorList>
            <consortium name="Ensembl"/>
        </authorList>
    </citation>
    <scope>IDENTIFICATION</scope>
</reference>
<dbReference type="SMART" id="SM00217">
    <property type="entry name" value="WAP"/>
    <property type="match status" value="1"/>
</dbReference>
<dbReference type="Proteomes" id="UP000694720">
    <property type="component" value="Unplaced"/>
</dbReference>
<sequence>MSYRSKQFTLSSPGTFGGECPTDPLPCEELCDGDASCPQGHKCCSTGCGHACRGDIKGGMSALWGRNP</sequence>
<dbReference type="PANTHER" id="PTHR19441">
    <property type="entry name" value="WHEY ACDIC PROTEIN WAP"/>
    <property type="match status" value="1"/>
</dbReference>
<organism evidence="3 4">
    <name type="scientific">Sus scrofa</name>
    <name type="common">Pig</name>
    <dbReference type="NCBI Taxonomy" id="9823"/>
    <lineage>
        <taxon>Eukaryota</taxon>
        <taxon>Metazoa</taxon>
        <taxon>Chordata</taxon>
        <taxon>Craniata</taxon>
        <taxon>Vertebrata</taxon>
        <taxon>Euteleostomi</taxon>
        <taxon>Mammalia</taxon>
        <taxon>Eutheria</taxon>
        <taxon>Laurasiatheria</taxon>
        <taxon>Artiodactyla</taxon>
        <taxon>Suina</taxon>
        <taxon>Suidae</taxon>
        <taxon>Sus</taxon>
    </lineage>
</organism>
<dbReference type="Ensembl" id="ENSSSCT00035088181.1">
    <property type="protein sequence ID" value="ENSSSCP00035036841.1"/>
    <property type="gene ID" value="ENSSSCG00035065466.1"/>
</dbReference>
<name>A0A8D1AVH6_PIG</name>